<dbReference type="PANTHER" id="PTHR47992">
    <property type="entry name" value="PROTEIN PHOSPHATASE"/>
    <property type="match status" value="1"/>
</dbReference>
<dbReference type="InterPro" id="IPR036457">
    <property type="entry name" value="PPM-type-like_dom_sf"/>
</dbReference>
<proteinExistence type="predicted"/>
<dbReference type="HOGENOM" id="CLU_034545_4_1_14"/>
<feature type="domain" description="PPM-type phosphatase" evidence="1">
    <location>
        <begin position="1"/>
        <end position="246"/>
    </location>
</feature>
<dbReference type="GO" id="GO:0004722">
    <property type="term" value="F:protein serine/threonine phosphatase activity"/>
    <property type="evidence" value="ECO:0007669"/>
    <property type="project" value="InterPro"/>
</dbReference>
<dbReference type="EMBL" id="CP001991">
    <property type="protein sequence ID" value="ADE19815.1"/>
    <property type="molecule type" value="Genomic_DNA"/>
</dbReference>
<protein>
    <submittedName>
        <fullName evidence="2">Protein phosphatase</fullName>
    </submittedName>
</protein>
<evidence type="ECO:0000313" key="3">
    <source>
        <dbReference type="Proteomes" id="UP000001845"/>
    </source>
</evidence>
<dbReference type="PROSITE" id="PS51746">
    <property type="entry name" value="PPM_2"/>
    <property type="match status" value="1"/>
</dbReference>
<organism evidence="2 3">
    <name type="scientific">Mycoplasma crocodyli (strain ATCC 51981 / MP145)</name>
    <dbReference type="NCBI Taxonomy" id="512564"/>
    <lineage>
        <taxon>Bacteria</taxon>
        <taxon>Bacillati</taxon>
        <taxon>Mycoplasmatota</taxon>
        <taxon>Mollicutes</taxon>
        <taxon>Mycoplasmataceae</taxon>
        <taxon>Mycoplasma</taxon>
    </lineage>
</organism>
<dbReference type="InterPro" id="IPR001932">
    <property type="entry name" value="PPM-type_phosphatase-like_dom"/>
</dbReference>
<reference key="2">
    <citation type="submission" date="2010-03" db="EMBL/GenBank/DDBJ databases">
        <authorList>
            <person name="Ma Z."/>
            <person name="Wang X."/>
            <person name="Liu H."/>
        </authorList>
    </citation>
    <scope>NUCLEOTIDE SEQUENCE</scope>
    <source>
        <strain>MP145</strain>
    </source>
</reference>
<evidence type="ECO:0000259" key="1">
    <source>
        <dbReference type="PROSITE" id="PS51746"/>
    </source>
</evidence>
<dbReference type="eggNOG" id="COG0631">
    <property type="taxonomic scope" value="Bacteria"/>
</dbReference>
<dbReference type="SMART" id="SM00331">
    <property type="entry name" value="PP2C_SIG"/>
    <property type="match status" value="1"/>
</dbReference>
<dbReference type="Pfam" id="PF13672">
    <property type="entry name" value="PP2C_2"/>
    <property type="match status" value="1"/>
</dbReference>
<keyword evidence="3" id="KW-1185">Reference proteome</keyword>
<dbReference type="STRING" id="512564.MCRO_0304"/>
<dbReference type="RefSeq" id="WP_013054591.1">
    <property type="nucleotide sequence ID" value="NC_014014.1"/>
</dbReference>
<dbReference type="Proteomes" id="UP000001845">
    <property type="component" value="Chromosome"/>
</dbReference>
<dbReference type="Gene3D" id="3.60.40.10">
    <property type="entry name" value="PPM-type phosphatase domain"/>
    <property type="match status" value="1"/>
</dbReference>
<dbReference type="SUPFAM" id="SSF81606">
    <property type="entry name" value="PP2C-like"/>
    <property type="match status" value="1"/>
</dbReference>
<accession>D5E5A9</accession>
<dbReference type="SMART" id="SM00332">
    <property type="entry name" value="PP2Cc"/>
    <property type="match status" value="1"/>
</dbReference>
<dbReference type="InterPro" id="IPR015655">
    <property type="entry name" value="PP2C"/>
</dbReference>
<dbReference type="OrthoDB" id="9801841at2"/>
<sequence length="252" mass="28571">MQILQQSNKGNYREENQDRVGSFSKNGVHFAILCDGMGGHFGGSIASSTTVNSFGIEFNNNYQLDSKNAKNWFFETTEKIKKQMRLHSEQDFTKTDMGTTLTAVLIFPEEKNIIIFNIGDSRTYAFTKKKEIIQLTVDHNWYNQLVNEGLNKTFAHRAPHSQALTSSIGPTKKTTIEMFEITPESYKKISHLFLTSDGIHGFVPDDELQVAMSNTKKNNEQKMLSILEMAELNNSNDNMSIILIDLIGEENE</sequence>
<dbReference type="KEGG" id="mcd:MCRO_0304"/>
<dbReference type="CDD" id="cd00143">
    <property type="entry name" value="PP2Cc"/>
    <property type="match status" value="1"/>
</dbReference>
<reference evidence="3" key="1">
    <citation type="submission" date="2010-03" db="EMBL/GenBank/DDBJ databases">
        <title>The complete genome of Mycoplasma crocodyli MP145.</title>
        <authorList>
            <person name="Glass J.I."/>
            <person name="Durkin A.S."/>
            <person name="Hostetler J."/>
            <person name="Jackson J."/>
            <person name="Johnson J."/>
            <person name="May M.A."/>
            <person name="Paralanov V."/>
            <person name="Radune D."/>
            <person name="Szczypinski B."/>
            <person name="Brown D.R."/>
        </authorList>
    </citation>
    <scope>NUCLEOTIDE SEQUENCE [LARGE SCALE GENOMIC DNA]</scope>
    <source>
        <strain evidence="3">ATCC 51981 / MP145</strain>
    </source>
</reference>
<reference evidence="2 3" key="3">
    <citation type="journal article" date="2011" name="J. Bacteriol.">
        <title>Genome sequences of Mycoplasma alligatoris A21JP2T and Mycoplasma crocodyli MP145T.</title>
        <authorList>
            <person name="Brown D.R."/>
            <person name="Farmerie W.G."/>
            <person name="May M."/>
            <person name="Benders G.A."/>
            <person name="Durkin A.S."/>
            <person name="Hlavinka K."/>
            <person name="Hostetler J."/>
            <person name="Jackson J."/>
            <person name="Johnson J."/>
            <person name="Miller R.H."/>
            <person name="Paralanov V."/>
            <person name="Radune D."/>
            <person name="Szczypinski B."/>
            <person name="Glass J.I."/>
        </authorList>
    </citation>
    <scope>NUCLEOTIDE SEQUENCE [LARGE SCALE GENOMIC DNA]</scope>
    <source>
        <strain evidence="3">ATCC 51981 / MP145</strain>
    </source>
</reference>
<dbReference type="AlphaFoldDB" id="D5E5A9"/>
<name>D5E5A9_MYCCM</name>
<gene>
    <name evidence="2" type="ordered locus">MCRO_0304</name>
</gene>
<evidence type="ECO:0000313" key="2">
    <source>
        <dbReference type="EMBL" id="ADE19815.1"/>
    </source>
</evidence>